<feature type="non-terminal residue" evidence="2">
    <location>
        <position position="181"/>
    </location>
</feature>
<dbReference type="Proteomes" id="UP001057375">
    <property type="component" value="Unassembled WGS sequence"/>
</dbReference>
<organism evidence="2 3">
    <name type="scientific">Aduncisulcus paluster</name>
    <dbReference type="NCBI Taxonomy" id="2918883"/>
    <lineage>
        <taxon>Eukaryota</taxon>
        <taxon>Metamonada</taxon>
        <taxon>Carpediemonas-like organisms</taxon>
        <taxon>Aduncisulcus</taxon>
    </lineage>
</organism>
<evidence type="ECO:0000313" key="2">
    <source>
        <dbReference type="EMBL" id="GKT13906.1"/>
    </source>
</evidence>
<sequence length="181" mass="19864">LKLTDDDDSLSTAVKKVGEELKDLRAAKRCYDVYGLEACGLSDVSKDSSVASVDILEGLPTLVRKPVSHDKPCGFCGYKGHDELQCRIKARMSREVKETPRRKGKKQFKGSRSKGSKGKAVYSENSSGSGVYVSSAETGGFEERISMLPDSGCTEMSIIDAKVVKRIHPRLRPTNYRTELA</sequence>
<feature type="region of interest" description="Disordered" evidence="1">
    <location>
        <begin position="94"/>
        <end position="134"/>
    </location>
</feature>
<keyword evidence="3" id="KW-1185">Reference proteome</keyword>
<proteinExistence type="predicted"/>
<feature type="non-terminal residue" evidence="2">
    <location>
        <position position="1"/>
    </location>
</feature>
<evidence type="ECO:0008006" key="4">
    <source>
        <dbReference type="Google" id="ProtNLM"/>
    </source>
</evidence>
<name>A0ABQ5JR35_9EUKA</name>
<protein>
    <recommendedName>
        <fullName evidence="4">Gag-like protein</fullName>
    </recommendedName>
</protein>
<evidence type="ECO:0000256" key="1">
    <source>
        <dbReference type="SAM" id="MobiDB-lite"/>
    </source>
</evidence>
<gene>
    <name evidence="2" type="ORF">ADUPG1_004005</name>
</gene>
<evidence type="ECO:0000313" key="3">
    <source>
        <dbReference type="Proteomes" id="UP001057375"/>
    </source>
</evidence>
<dbReference type="EMBL" id="BQXS01005690">
    <property type="protein sequence ID" value="GKT13906.1"/>
    <property type="molecule type" value="Genomic_DNA"/>
</dbReference>
<feature type="compositionally biased region" description="Basic residues" evidence="1">
    <location>
        <begin position="102"/>
        <end position="117"/>
    </location>
</feature>
<comment type="caution">
    <text evidence="2">The sequence shown here is derived from an EMBL/GenBank/DDBJ whole genome shotgun (WGS) entry which is preliminary data.</text>
</comment>
<reference evidence="2" key="1">
    <citation type="submission" date="2022-03" db="EMBL/GenBank/DDBJ databases">
        <title>Draft genome sequence of Aduncisulcus paluster, a free-living microaerophilic Fornicata.</title>
        <authorList>
            <person name="Yuyama I."/>
            <person name="Kume K."/>
            <person name="Tamura T."/>
            <person name="Inagaki Y."/>
            <person name="Hashimoto T."/>
        </authorList>
    </citation>
    <scope>NUCLEOTIDE SEQUENCE</scope>
    <source>
        <strain evidence="2">NY0171</strain>
    </source>
</reference>
<accession>A0ABQ5JR35</accession>